<dbReference type="CDD" id="cd05300">
    <property type="entry name" value="2-Hacid_dh_1"/>
    <property type="match status" value="1"/>
</dbReference>
<dbReference type="Pfam" id="PF02826">
    <property type="entry name" value="2-Hacid_dh_C"/>
    <property type="match status" value="1"/>
</dbReference>
<sequence length="358" mass="37767">MQQPSPAAGAPPVVAVLTGDVEPSGMAAVERRADVRYVRAPGLAAALAEADVVFVWDFLSDALAAAWPAERGARTPRWVHIASAGVDKLMFPGLTGSDTVLTNSRGVFDEPIAEYVLGLVLSFAKDLHGTVRLQGERRWRHRETERITGKRALVVGTGPIGRAIARGFAAAGLRVSGAGRTARTGDPDFGTVHATAGLAAALAEADYVVLAAPLTEQTRGMIDAAALARMRPSARLINVGRGPLVVQDDLVAALRDGRIAGAALDVFEEEPLPEKSPLWELPNVIVSPHMSGDTVGWRDELVELFVDNFDRFATGRPLRNIVDKRLGYVGSAAPAATEPGTHGTSVPHADVPHTDQGG</sequence>
<proteinExistence type="predicted"/>
<dbReference type="PROSITE" id="PS00671">
    <property type="entry name" value="D_2_HYDROXYACID_DH_3"/>
    <property type="match status" value="1"/>
</dbReference>
<keyword evidence="2" id="KW-0520">NAD</keyword>
<dbReference type="InterPro" id="IPR029753">
    <property type="entry name" value="D-isomer_DH_CS"/>
</dbReference>
<dbReference type="SUPFAM" id="SSF52283">
    <property type="entry name" value="Formate/glycerate dehydrogenase catalytic domain-like"/>
    <property type="match status" value="1"/>
</dbReference>
<evidence type="ECO:0000256" key="1">
    <source>
        <dbReference type="ARBA" id="ARBA00023002"/>
    </source>
</evidence>
<evidence type="ECO:0000256" key="3">
    <source>
        <dbReference type="SAM" id="MobiDB-lite"/>
    </source>
</evidence>
<dbReference type="PANTHER" id="PTHR43333:SF1">
    <property type="entry name" value="D-ISOMER SPECIFIC 2-HYDROXYACID DEHYDROGENASE NAD-BINDING DOMAIN-CONTAINING PROTEIN"/>
    <property type="match status" value="1"/>
</dbReference>
<dbReference type="InterPro" id="IPR036291">
    <property type="entry name" value="NAD(P)-bd_dom_sf"/>
</dbReference>
<comment type="caution">
    <text evidence="5">The sequence shown here is derived from an EMBL/GenBank/DDBJ whole genome shotgun (WGS) entry which is preliminary data.</text>
</comment>
<dbReference type="PANTHER" id="PTHR43333">
    <property type="entry name" value="2-HACID_DH_C DOMAIN-CONTAINING PROTEIN"/>
    <property type="match status" value="1"/>
</dbReference>
<evidence type="ECO:0000313" key="6">
    <source>
        <dbReference type="Proteomes" id="UP000627838"/>
    </source>
</evidence>
<dbReference type="SUPFAM" id="SSF51735">
    <property type="entry name" value="NAD(P)-binding Rossmann-fold domains"/>
    <property type="match status" value="1"/>
</dbReference>
<evidence type="ECO:0000313" key="5">
    <source>
        <dbReference type="EMBL" id="MBE1537421.1"/>
    </source>
</evidence>
<keyword evidence="6" id="KW-1185">Reference proteome</keyword>
<name>A0ABR9K4C5_9ACTN</name>
<keyword evidence="1" id="KW-0560">Oxidoreductase</keyword>
<gene>
    <name evidence="5" type="ORF">H4W34_007254</name>
</gene>
<dbReference type="RefSeq" id="WP_192763300.1">
    <property type="nucleotide sequence ID" value="NZ_JADBDZ010000001.1"/>
</dbReference>
<protein>
    <submittedName>
        <fullName evidence="5">Phosphoglycerate dehydrogenase-like enzyme</fullName>
    </submittedName>
</protein>
<feature type="region of interest" description="Disordered" evidence="3">
    <location>
        <begin position="333"/>
        <end position="358"/>
    </location>
</feature>
<dbReference type="Proteomes" id="UP000627838">
    <property type="component" value="Unassembled WGS sequence"/>
</dbReference>
<dbReference type="Gene3D" id="3.40.50.720">
    <property type="entry name" value="NAD(P)-binding Rossmann-like Domain"/>
    <property type="match status" value="2"/>
</dbReference>
<reference evidence="5 6" key="1">
    <citation type="submission" date="2020-10" db="EMBL/GenBank/DDBJ databases">
        <title>Sequencing the genomes of 1000 actinobacteria strains.</title>
        <authorList>
            <person name="Klenk H.-P."/>
        </authorList>
    </citation>
    <scope>NUCLEOTIDE SEQUENCE [LARGE SCALE GENOMIC DNA]</scope>
    <source>
        <strain evidence="5 6">DSM 46744</strain>
    </source>
</reference>
<dbReference type="InterPro" id="IPR006140">
    <property type="entry name" value="D-isomer_DH_NAD-bd"/>
</dbReference>
<evidence type="ECO:0000259" key="4">
    <source>
        <dbReference type="Pfam" id="PF02826"/>
    </source>
</evidence>
<accession>A0ABR9K4C5</accession>
<evidence type="ECO:0000256" key="2">
    <source>
        <dbReference type="ARBA" id="ARBA00023027"/>
    </source>
</evidence>
<dbReference type="EMBL" id="JADBDZ010000001">
    <property type="protein sequence ID" value="MBE1537421.1"/>
    <property type="molecule type" value="Genomic_DNA"/>
</dbReference>
<feature type="domain" description="D-isomer specific 2-hydroxyacid dehydrogenase NAD-binding" evidence="4">
    <location>
        <begin position="117"/>
        <end position="291"/>
    </location>
</feature>
<organism evidence="5 6">
    <name type="scientific">Actinomadura algeriensis</name>
    <dbReference type="NCBI Taxonomy" id="1679523"/>
    <lineage>
        <taxon>Bacteria</taxon>
        <taxon>Bacillati</taxon>
        <taxon>Actinomycetota</taxon>
        <taxon>Actinomycetes</taxon>
        <taxon>Streptosporangiales</taxon>
        <taxon>Thermomonosporaceae</taxon>
        <taxon>Actinomadura</taxon>
    </lineage>
</organism>